<evidence type="ECO:0000313" key="2">
    <source>
        <dbReference type="EMBL" id="GLX86007.1"/>
    </source>
</evidence>
<name>A0ABQ6HD33_9GAMM</name>
<evidence type="ECO:0000313" key="3">
    <source>
        <dbReference type="Proteomes" id="UP001157134"/>
    </source>
</evidence>
<proteinExistence type="predicted"/>
<dbReference type="SUPFAM" id="SSF53850">
    <property type="entry name" value="Periplasmic binding protein-like II"/>
    <property type="match status" value="1"/>
</dbReference>
<dbReference type="RefSeq" id="WP_284298611.1">
    <property type="nucleotide sequence ID" value="NZ_BSSV01000004.1"/>
</dbReference>
<feature type="signal peptide" evidence="1">
    <location>
        <begin position="1"/>
        <end position="20"/>
    </location>
</feature>
<dbReference type="Proteomes" id="UP001157134">
    <property type="component" value="Unassembled WGS sequence"/>
</dbReference>
<keyword evidence="3" id="KW-1185">Reference proteome</keyword>
<reference evidence="2 3" key="1">
    <citation type="submission" date="2023-03" db="EMBL/GenBank/DDBJ databases">
        <title>Thalassotalea loyana LMG 22536T draft genome sequence.</title>
        <authorList>
            <person name="Sawabe T."/>
        </authorList>
    </citation>
    <scope>NUCLEOTIDE SEQUENCE [LARGE SCALE GENOMIC DNA]</scope>
    <source>
        <strain evidence="2 3">LMG 22536</strain>
    </source>
</reference>
<sequence length="245" mass="27881">MKKLFLSLILILMFCNTVSATTVRFAVGPDHHAMMDNNYAIYRANWEFLENSLDLLGVKLVAVPTPWARARASVESGKNHGLFLAANFAERNQWAELSNPLGYEVFGCFFHRDNPDGDKVIAAVRLGANDRILSYLKPEELLNVATAQRGLQLLQNRRVDRFIMAKGYGQYLLNTELSDIEHELLFDPYRAELRSLHVAFAKDKPESIKMLKLVDQAISMGMKSGFYQVAMDKYEVSDEMRVKLN</sequence>
<accession>A0ABQ6HD33</accession>
<dbReference type="EMBL" id="BSSV01000004">
    <property type="protein sequence ID" value="GLX86007.1"/>
    <property type="molecule type" value="Genomic_DNA"/>
</dbReference>
<evidence type="ECO:0008006" key="4">
    <source>
        <dbReference type="Google" id="ProtNLM"/>
    </source>
</evidence>
<evidence type="ECO:0000256" key="1">
    <source>
        <dbReference type="SAM" id="SignalP"/>
    </source>
</evidence>
<keyword evidence="1" id="KW-0732">Signal</keyword>
<comment type="caution">
    <text evidence="2">The sequence shown here is derived from an EMBL/GenBank/DDBJ whole genome shotgun (WGS) entry which is preliminary data.</text>
</comment>
<protein>
    <recommendedName>
        <fullName evidence="4">Solute-binding protein family 3/N-terminal domain-containing protein</fullName>
    </recommendedName>
</protein>
<organism evidence="2 3">
    <name type="scientific">Thalassotalea loyana</name>
    <dbReference type="NCBI Taxonomy" id="280483"/>
    <lineage>
        <taxon>Bacteria</taxon>
        <taxon>Pseudomonadati</taxon>
        <taxon>Pseudomonadota</taxon>
        <taxon>Gammaproteobacteria</taxon>
        <taxon>Alteromonadales</taxon>
        <taxon>Colwelliaceae</taxon>
        <taxon>Thalassotalea</taxon>
    </lineage>
</organism>
<gene>
    <name evidence="2" type="ORF">tloyanaT_22590</name>
</gene>
<feature type="chain" id="PRO_5045122780" description="Solute-binding protein family 3/N-terminal domain-containing protein" evidence="1">
    <location>
        <begin position="21"/>
        <end position="245"/>
    </location>
</feature>
<dbReference type="Gene3D" id="3.40.190.10">
    <property type="entry name" value="Periplasmic binding protein-like II"/>
    <property type="match status" value="2"/>
</dbReference>